<dbReference type="PANTHER" id="PTHR34678">
    <property type="entry name" value="50S RIBOSOMAL PROTEIN 5, CHLOROPLASTIC"/>
    <property type="match status" value="1"/>
</dbReference>
<organism evidence="2 3">
    <name type="scientific">Rhodamnia argentea</name>
    <dbReference type="NCBI Taxonomy" id="178133"/>
    <lineage>
        <taxon>Eukaryota</taxon>
        <taxon>Viridiplantae</taxon>
        <taxon>Streptophyta</taxon>
        <taxon>Embryophyta</taxon>
        <taxon>Tracheophyta</taxon>
        <taxon>Spermatophyta</taxon>
        <taxon>Magnoliopsida</taxon>
        <taxon>eudicotyledons</taxon>
        <taxon>Gunneridae</taxon>
        <taxon>Pentapetalae</taxon>
        <taxon>rosids</taxon>
        <taxon>malvids</taxon>
        <taxon>Myrtales</taxon>
        <taxon>Myrtaceae</taxon>
        <taxon>Myrtoideae</taxon>
        <taxon>Myrteae</taxon>
        <taxon>Australasian group</taxon>
        <taxon>Rhodamnia</taxon>
    </lineage>
</organism>
<gene>
    <name evidence="3" type="primary">LOC115737686</name>
</gene>
<dbReference type="GO" id="GO:0032544">
    <property type="term" value="P:plastid translation"/>
    <property type="evidence" value="ECO:0007669"/>
    <property type="project" value="TreeGrafter"/>
</dbReference>
<evidence type="ECO:0000313" key="2">
    <source>
        <dbReference type="Proteomes" id="UP000827889"/>
    </source>
</evidence>
<feature type="region of interest" description="Disordered" evidence="1">
    <location>
        <begin position="15"/>
        <end position="45"/>
    </location>
</feature>
<dbReference type="PANTHER" id="PTHR34678:SF4">
    <property type="entry name" value="50S RIBOSOMAL PROTEIN 5, CHLOROPLASTIC"/>
    <property type="match status" value="1"/>
</dbReference>
<keyword evidence="2" id="KW-1185">Reference proteome</keyword>
<dbReference type="OrthoDB" id="1726135at2759"/>
<reference evidence="3" key="1">
    <citation type="submission" date="2025-08" db="UniProtKB">
        <authorList>
            <consortium name="RefSeq"/>
        </authorList>
    </citation>
    <scope>IDENTIFICATION</scope>
    <source>
        <tissue evidence="3">Leaf</tissue>
    </source>
</reference>
<protein>
    <submittedName>
        <fullName evidence="3">50S ribosomal protein 5 alpha, chloroplastic-like</fullName>
    </submittedName>
</protein>
<evidence type="ECO:0000256" key="1">
    <source>
        <dbReference type="SAM" id="MobiDB-lite"/>
    </source>
</evidence>
<dbReference type="GO" id="GO:0009535">
    <property type="term" value="C:chloroplast thylakoid membrane"/>
    <property type="evidence" value="ECO:0007669"/>
    <property type="project" value="TreeGrafter"/>
</dbReference>
<dbReference type="RefSeq" id="XP_030525819.1">
    <property type="nucleotide sequence ID" value="XM_030669959.2"/>
</dbReference>
<sequence length="153" mass="17150">MSLIGSTTSLKSTSLALLPSSTSSSPSSRASSLPATTPPSSSLSLLNAEPSHCHLNYVRALGARMISPAKRRVVMLIKPTDVGETAQDDGEYCLDTDLDSLPFDTCWLEAKLQLKLDQKMRMKVPKRIRLRRKKLVRKRRMRKRGRWPPSKMK</sequence>
<dbReference type="GeneID" id="115737686"/>
<dbReference type="KEGG" id="rarg:115737686"/>
<dbReference type="Proteomes" id="UP000827889">
    <property type="component" value="Chromosome 7"/>
</dbReference>
<evidence type="ECO:0000313" key="3">
    <source>
        <dbReference type="RefSeq" id="XP_030525819.1"/>
    </source>
</evidence>
<dbReference type="InterPro" id="IPR040307">
    <property type="entry name" value="Ribosomal_cL37"/>
</dbReference>
<dbReference type="AlphaFoldDB" id="A0A8B8NUD1"/>
<accession>A0A8B8NUD1</accession>
<name>A0A8B8NUD1_9MYRT</name>
<proteinExistence type="predicted"/>